<dbReference type="GO" id="GO:0005886">
    <property type="term" value="C:plasma membrane"/>
    <property type="evidence" value="ECO:0007669"/>
    <property type="project" value="UniProtKB-SubCell"/>
</dbReference>
<dbReference type="EMBL" id="MLJW01000891">
    <property type="protein sequence ID" value="OIQ81713.1"/>
    <property type="molecule type" value="Genomic_DNA"/>
</dbReference>
<accession>A0A1J5QDM2</accession>
<feature type="transmembrane region" description="Helical" evidence="1">
    <location>
        <begin position="411"/>
        <end position="433"/>
    </location>
</feature>
<organism evidence="2">
    <name type="scientific">mine drainage metagenome</name>
    <dbReference type="NCBI Taxonomy" id="410659"/>
    <lineage>
        <taxon>unclassified sequences</taxon>
        <taxon>metagenomes</taxon>
        <taxon>ecological metagenomes</taxon>
    </lineage>
</organism>
<feature type="transmembrane region" description="Helical" evidence="1">
    <location>
        <begin position="440"/>
        <end position="459"/>
    </location>
</feature>
<keyword evidence="1" id="KW-0812">Transmembrane</keyword>
<feature type="transmembrane region" description="Helical" evidence="1">
    <location>
        <begin position="275"/>
        <end position="294"/>
    </location>
</feature>
<dbReference type="Pfam" id="PF12679">
    <property type="entry name" value="ABC2_membrane_2"/>
    <property type="match status" value="1"/>
</dbReference>
<dbReference type="GO" id="GO:0140359">
    <property type="term" value="F:ABC-type transporter activity"/>
    <property type="evidence" value="ECO:0007669"/>
    <property type="project" value="InterPro"/>
</dbReference>
<feature type="transmembrane region" description="Helical" evidence="1">
    <location>
        <begin position="479"/>
        <end position="505"/>
    </location>
</feature>
<sequence>MYVMALALVNEMKRFPGGPKALAASLQVGIEALRPMRWPAERLDTLGGYLTYHNITLFTFFLAIYGALQGARAIRGDEDKHKLEEILATGWSRTAVIRDRAIGFLIVMAIISLGLGLGTAASLVAGDQPDLGGSLITFMGSGLCAMVGYSLGLVVSQLTASSTVAAGISSLMLTIVYVATNMWENVIGFISPFHYSNQLRALVPGYGFNVWATFSLVLMSAILLALAAKIFVLRDYRSPLWVRRSKVTQAQAKQTRVQRPILNSIWTSFLLRNRIGLIAWIASTAAFAALMGVLQPSVMDAWKSFDFIGAIAGGGASDSAENLYVSFAGDMLTPVIAAYVITQAAKWVADLAQGRVEATLAAPISWTRLIRERLQALIFGLAVITVGGVAGLILGLAGVGARLSATGVLRLTIGSILIGAALAAIGAIVVAAFRSSIAVTLLAVFVGASYLLGLIVPLFNWPNWINRLSIFYTMGHLYVAWPSLVNTVIVVGIAVLGTALAASIAERTPKVA</sequence>
<name>A0A1J5QDM2_9ZZZZ</name>
<reference evidence="2" key="1">
    <citation type="submission" date="2016-10" db="EMBL/GenBank/DDBJ databases">
        <title>Sequence of Gallionella enrichment culture.</title>
        <authorList>
            <person name="Poehlein A."/>
            <person name="Muehling M."/>
            <person name="Daniel R."/>
        </authorList>
    </citation>
    <scope>NUCLEOTIDE SEQUENCE</scope>
</reference>
<dbReference type="AlphaFoldDB" id="A0A1J5QDM2"/>
<gene>
    <name evidence="2" type="ORF">GALL_365260</name>
</gene>
<keyword evidence="1" id="KW-0472">Membrane</keyword>
<feature type="transmembrane region" description="Helical" evidence="1">
    <location>
        <begin position="323"/>
        <end position="341"/>
    </location>
</feature>
<feature type="transmembrane region" description="Helical" evidence="1">
    <location>
        <begin position="210"/>
        <end position="233"/>
    </location>
</feature>
<comment type="caution">
    <text evidence="2">The sequence shown here is derived from an EMBL/GenBank/DDBJ whole genome shotgun (WGS) entry which is preliminary data.</text>
</comment>
<keyword evidence="1" id="KW-1133">Transmembrane helix</keyword>
<protein>
    <submittedName>
        <fullName evidence="2">ABC-2 family transporter protein</fullName>
    </submittedName>
</protein>
<feature type="transmembrane region" description="Helical" evidence="1">
    <location>
        <begin position="46"/>
        <end position="68"/>
    </location>
</feature>
<proteinExistence type="predicted"/>
<evidence type="ECO:0000313" key="2">
    <source>
        <dbReference type="EMBL" id="OIQ81713.1"/>
    </source>
</evidence>
<feature type="transmembrane region" description="Helical" evidence="1">
    <location>
        <begin position="131"/>
        <end position="151"/>
    </location>
</feature>
<evidence type="ECO:0000256" key="1">
    <source>
        <dbReference type="SAM" id="Phobius"/>
    </source>
</evidence>
<feature type="transmembrane region" description="Helical" evidence="1">
    <location>
        <begin position="376"/>
        <end position="399"/>
    </location>
</feature>
<feature type="transmembrane region" description="Helical" evidence="1">
    <location>
        <begin position="101"/>
        <end position="125"/>
    </location>
</feature>